<dbReference type="InterPro" id="IPR000835">
    <property type="entry name" value="HTH_MarR-typ"/>
</dbReference>
<dbReference type="PANTHER" id="PTHR33164:SF104">
    <property type="entry name" value="TRANSCRIPTIONAL REGULATORY PROTEIN"/>
    <property type="match status" value="1"/>
</dbReference>
<dbReference type="Pfam" id="PF12802">
    <property type="entry name" value="MarR_2"/>
    <property type="match status" value="1"/>
</dbReference>
<dbReference type="OrthoDB" id="72352at2"/>
<dbReference type="AlphaFoldDB" id="A0A1Y5RWV5"/>
<dbReference type="Gene3D" id="1.10.10.10">
    <property type="entry name" value="Winged helix-like DNA-binding domain superfamily/Winged helix DNA-binding domain"/>
    <property type="match status" value="1"/>
</dbReference>
<accession>A0A1Y5RWV5</accession>
<dbReference type="STRING" id="658057.SAMN04488032_10285"/>
<dbReference type="PROSITE" id="PS50995">
    <property type="entry name" value="HTH_MARR_2"/>
    <property type="match status" value="1"/>
</dbReference>
<dbReference type="SUPFAM" id="SSF46785">
    <property type="entry name" value="Winged helix' DNA-binding domain"/>
    <property type="match status" value="1"/>
</dbReference>
<dbReference type="PRINTS" id="PR00598">
    <property type="entry name" value="HTHMARR"/>
</dbReference>
<dbReference type="RefSeq" id="WP_085847881.1">
    <property type="nucleotide sequence ID" value="NZ_FNZV01000002.1"/>
</dbReference>
<gene>
    <name evidence="2" type="ORF">PAM7971_01003</name>
</gene>
<dbReference type="InterPro" id="IPR039422">
    <property type="entry name" value="MarR/SlyA-like"/>
</dbReference>
<dbReference type="GO" id="GO:0003700">
    <property type="term" value="F:DNA-binding transcription factor activity"/>
    <property type="evidence" value="ECO:0007669"/>
    <property type="project" value="InterPro"/>
</dbReference>
<reference evidence="2 3" key="1">
    <citation type="submission" date="2017-03" db="EMBL/GenBank/DDBJ databases">
        <authorList>
            <person name="Afonso C.L."/>
            <person name="Miller P.J."/>
            <person name="Scott M.A."/>
            <person name="Spackman E."/>
            <person name="Goraichik I."/>
            <person name="Dimitrov K.M."/>
            <person name="Suarez D.L."/>
            <person name="Swayne D.E."/>
        </authorList>
    </citation>
    <scope>NUCLEOTIDE SEQUENCE [LARGE SCALE GENOMIC DNA]</scope>
    <source>
        <strain evidence="2 3">CECT 7971</strain>
    </source>
</reference>
<evidence type="ECO:0000313" key="2">
    <source>
        <dbReference type="EMBL" id="SLN26342.1"/>
    </source>
</evidence>
<dbReference type="InterPro" id="IPR036390">
    <property type="entry name" value="WH_DNA-bd_sf"/>
</dbReference>
<dbReference type="PANTHER" id="PTHR33164">
    <property type="entry name" value="TRANSCRIPTIONAL REGULATOR, MARR FAMILY"/>
    <property type="match status" value="1"/>
</dbReference>
<sequence length="166" mass="19453">MPYPPKDWSHFFGDDDPKIGYNRLWFFLMRAHRKIYPKISKVLRDEGMSDPIWYEILMYVEKAGDAGQPMASLENELYVPQYALSRHISRMEKAGYIRRTYLSDGRRKQVLFITEDGKGIHGRIWPAYLDAIQTEFSEKLTTDEAYDLAHKMVKLFVQGESEQPAP</sequence>
<organism evidence="2 3">
    <name type="scientific">Pacificibacter marinus</name>
    <dbReference type="NCBI Taxonomy" id="658057"/>
    <lineage>
        <taxon>Bacteria</taxon>
        <taxon>Pseudomonadati</taxon>
        <taxon>Pseudomonadota</taxon>
        <taxon>Alphaproteobacteria</taxon>
        <taxon>Rhodobacterales</taxon>
        <taxon>Roseobacteraceae</taxon>
        <taxon>Pacificibacter</taxon>
    </lineage>
</organism>
<evidence type="ECO:0000313" key="3">
    <source>
        <dbReference type="Proteomes" id="UP000193307"/>
    </source>
</evidence>
<protein>
    <submittedName>
        <fullName evidence="2">MarR family protein</fullName>
    </submittedName>
</protein>
<dbReference type="Proteomes" id="UP000193307">
    <property type="component" value="Unassembled WGS sequence"/>
</dbReference>
<dbReference type="SMART" id="SM00347">
    <property type="entry name" value="HTH_MARR"/>
    <property type="match status" value="1"/>
</dbReference>
<name>A0A1Y5RWV5_9RHOB</name>
<evidence type="ECO:0000259" key="1">
    <source>
        <dbReference type="PROSITE" id="PS50995"/>
    </source>
</evidence>
<keyword evidence="3" id="KW-1185">Reference proteome</keyword>
<dbReference type="GO" id="GO:0006950">
    <property type="term" value="P:response to stress"/>
    <property type="evidence" value="ECO:0007669"/>
    <property type="project" value="TreeGrafter"/>
</dbReference>
<dbReference type="InterPro" id="IPR036388">
    <property type="entry name" value="WH-like_DNA-bd_sf"/>
</dbReference>
<proteinExistence type="predicted"/>
<feature type="domain" description="HTH marR-type" evidence="1">
    <location>
        <begin position="21"/>
        <end position="157"/>
    </location>
</feature>
<dbReference type="EMBL" id="FWFW01000002">
    <property type="protein sequence ID" value="SLN26342.1"/>
    <property type="molecule type" value="Genomic_DNA"/>
</dbReference>